<dbReference type="SUPFAM" id="SSF52309">
    <property type="entry name" value="N-(deoxy)ribosyltransferase-like"/>
    <property type="match status" value="1"/>
</dbReference>
<evidence type="ECO:0000313" key="2">
    <source>
        <dbReference type="Proteomes" id="UP001225042"/>
    </source>
</evidence>
<name>A0AAW8H2Y4_9ENTR</name>
<dbReference type="RefSeq" id="WP_306683972.1">
    <property type="nucleotide sequence ID" value="NZ_JAVDKR010000008.1"/>
</dbReference>
<dbReference type="Pfam" id="PF05014">
    <property type="entry name" value="Nuc_deoxyrib_tr"/>
    <property type="match status" value="1"/>
</dbReference>
<evidence type="ECO:0008006" key="3">
    <source>
        <dbReference type="Google" id="ProtNLM"/>
    </source>
</evidence>
<dbReference type="InterPro" id="IPR007710">
    <property type="entry name" value="Nucleoside_deoxyribTrfase"/>
</dbReference>
<dbReference type="Proteomes" id="UP001225042">
    <property type="component" value="Unassembled WGS sequence"/>
</dbReference>
<dbReference type="Gene3D" id="3.40.50.450">
    <property type="match status" value="1"/>
</dbReference>
<dbReference type="AlphaFoldDB" id="A0AAW8H2Y4"/>
<gene>
    <name evidence="1" type="ORF">RBJ67_04790</name>
</gene>
<organism evidence="1 2">
    <name type="scientific">Enterobacter soli</name>
    <dbReference type="NCBI Taxonomy" id="885040"/>
    <lineage>
        <taxon>Bacteria</taxon>
        <taxon>Pseudomonadati</taxon>
        <taxon>Pseudomonadota</taxon>
        <taxon>Gammaproteobacteria</taxon>
        <taxon>Enterobacterales</taxon>
        <taxon>Enterobacteriaceae</taxon>
        <taxon>Enterobacter</taxon>
    </lineage>
</organism>
<protein>
    <recommendedName>
        <fullName evidence="3">Nucleoside 2-deoxyribosyltransferase</fullName>
    </recommendedName>
</protein>
<reference evidence="1 2" key="1">
    <citation type="submission" date="2023-08" db="EMBL/GenBank/DDBJ databases">
        <authorList>
            <person name="Dale J."/>
        </authorList>
    </citation>
    <scope>NUCLEOTIDE SEQUENCE [LARGE SCALE GENOMIC DNA]</scope>
    <source>
        <strain evidence="1 2">2023EL-00788</strain>
    </source>
</reference>
<accession>A0AAW8H2Y4</accession>
<keyword evidence="2" id="KW-1185">Reference proteome</keyword>
<evidence type="ECO:0000313" key="1">
    <source>
        <dbReference type="EMBL" id="MDQ2255456.1"/>
    </source>
</evidence>
<dbReference type="EMBL" id="JAVDKS010000001">
    <property type="protein sequence ID" value="MDQ2255456.1"/>
    <property type="molecule type" value="Genomic_DNA"/>
</dbReference>
<proteinExistence type="predicted"/>
<comment type="caution">
    <text evidence="1">The sequence shown here is derived from an EMBL/GenBank/DDBJ whole genome shotgun (WGS) entry which is preliminary data.</text>
</comment>
<sequence>MKKNNINLILMAGNAEITERDVYYKGYLPPPVQSTTTLLPQSVPFVPPPPVDIRTNAHIIEGELEFEYILEGDDSFFSVNLWGAGDHLLIRINESPYFCSVKRYQNNSYVLVNYVGVSSAVTKNEKSALMIKINSSFITVLINEIVVLTQYFINTGVGIGFNVYGPSPLKILNIAVVDKKPKVFVVMQFKDSYNEIYEEVIKPICYEYGLEVTRSDESYRNGSIIREILTELAESTLIIADITPDNPNVYYEVGYAHALKKEVVLLCNDARTNLPFDLADFRTVFYKDSIAGHSQIKIKLRKHLEEVLRREQRSQHQ</sequence>